<dbReference type="EMBL" id="CDMZ01004891">
    <property type="protein sequence ID" value="CEM51244.1"/>
    <property type="molecule type" value="Genomic_DNA"/>
</dbReference>
<feature type="compositionally biased region" description="Low complexity" evidence="7">
    <location>
        <begin position="533"/>
        <end position="551"/>
    </location>
</feature>
<evidence type="ECO:0000256" key="5">
    <source>
        <dbReference type="ARBA" id="ARBA00023273"/>
    </source>
</evidence>
<evidence type="ECO:0000256" key="4">
    <source>
        <dbReference type="ARBA" id="ARBA00023069"/>
    </source>
</evidence>
<name>A0A0G4I2X4_9ALVE</name>
<dbReference type="PANTHER" id="PTHR45973:SF9">
    <property type="entry name" value="LEUCINE-RICH REPEAT-CONTAINING PROTEIN 46"/>
    <property type="match status" value="1"/>
</dbReference>
<keyword evidence="2" id="KW-0433">Leucine-rich repeat</keyword>
<evidence type="ECO:0008006" key="9">
    <source>
        <dbReference type="Google" id="ProtNLM"/>
    </source>
</evidence>
<proteinExistence type="predicted"/>
<protein>
    <recommendedName>
        <fullName evidence="9">Dynein assembly factor 1, axonemal homolog</fullName>
    </recommendedName>
</protein>
<dbReference type="SUPFAM" id="SSF52075">
    <property type="entry name" value="Outer arm dynein light chain 1"/>
    <property type="match status" value="1"/>
</dbReference>
<gene>
    <name evidence="8" type="ORF">Cvel_10485</name>
</gene>
<evidence type="ECO:0000256" key="3">
    <source>
        <dbReference type="ARBA" id="ARBA00022737"/>
    </source>
</evidence>
<dbReference type="InterPro" id="IPR001611">
    <property type="entry name" value="Leu-rich_rpt"/>
</dbReference>
<dbReference type="PROSITE" id="PS51450">
    <property type="entry name" value="LRR"/>
    <property type="match status" value="3"/>
</dbReference>
<keyword evidence="5" id="KW-0966">Cell projection</keyword>
<evidence type="ECO:0000256" key="6">
    <source>
        <dbReference type="SAM" id="Coils"/>
    </source>
</evidence>
<feature type="region of interest" description="Disordered" evidence="7">
    <location>
        <begin position="372"/>
        <end position="627"/>
    </location>
</feature>
<feature type="coiled-coil region" evidence="6">
    <location>
        <begin position="287"/>
        <end position="314"/>
    </location>
</feature>
<feature type="compositionally biased region" description="Low complexity" evidence="7">
    <location>
        <begin position="482"/>
        <end position="503"/>
    </location>
</feature>
<keyword evidence="4" id="KW-0969">Cilium</keyword>
<reference evidence="8" key="1">
    <citation type="submission" date="2014-11" db="EMBL/GenBank/DDBJ databases">
        <authorList>
            <person name="Otto D Thomas"/>
            <person name="Naeem Raeece"/>
        </authorList>
    </citation>
    <scope>NUCLEOTIDE SEQUENCE</scope>
</reference>
<dbReference type="Pfam" id="PF14580">
    <property type="entry name" value="LRR_9"/>
    <property type="match status" value="1"/>
</dbReference>
<dbReference type="VEuPathDB" id="CryptoDB:Cvel_10485"/>
<evidence type="ECO:0000256" key="1">
    <source>
        <dbReference type="ARBA" id="ARBA00004138"/>
    </source>
</evidence>
<evidence type="ECO:0000256" key="2">
    <source>
        <dbReference type="ARBA" id="ARBA00022614"/>
    </source>
</evidence>
<comment type="subcellular location">
    <subcellularLocation>
        <location evidence="1">Cell projection</location>
        <location evidence="1">Cilium</location>
    </subcellularLocation>
</comment>
<dbReference type="InterPro" id="IPR032675">
    <property type="entry name" value="LRR_dom_sf"/>
</dbReference>
<dbReference type="Gene3D" id="3.80.10.10">
    <property type="entry name" value="Ribonuclease Inhibitor"/>
    <property type="match status" value="2"/>
</dbReference>
<keyword evidence="3" id="KW-0677">Repeat</keyword>
<evidence type="ECO:0000256" key="7">
    <source>
        <dbReference type="SAM" id="MobiDB-lite"/>
    </source>
</evidence>
<sequence>MSHVQRAPDSVPGDVSYHEFEKRQKELLHGSKPVSIEDLGLPMTPKILGDICRERELYETPHLNDKLYLHNKGFRKIENLAPYSEIRSLWLQGNGLCKIEGLETLTKLKCLFLHQNCLTKMENLETLTELVVLDLSQNHIKRVEGLETLSALENLKIANNHIMKLEDAEGLLKCPSLHHVDLSNNLIDFSEYSADCSEILSLFGQLPFLKCLYLLGNPGMRKLSNYRKRVVAALPDLTYLDDRPVKELERVACAAWQEGGREAEMAARKKFKEDEDMKMIGSLAEFREHQARHREKMQAAIARIEREKAEKAEHTTSAEVEGEAFKKRQAEREKRFIDFQALARAEMEQEEEKWLEEQKEKERQRAALEAIEREKELEREREVDRKLEAEKEEREREAQVKEKEKERADEMKIQEKKDDAEEEEEGVTQQNVQQIQKPEEDQKATPPQKADEKKTDDEGDSLREGDGDAHALTECPTVGTESLLQSHTTTTTSGFFPLGSSSTNALLPLSVSITSTQESPADFEDEARRRGTEQIQTQTGTEGTQQQGGRTLQSEKEENLSLSVSVGNDDQKAHQGGFSFQPPLRGTADASFAEEKEEKGRQRAAELQTQPRDKVGEAQDTEAPVGAAKEAADCFYAELD</sequence>
<evidence type="ECO:0000313" key="8">
    <source>
        <dbReference type="EMBL" id="CEM51244.1"/>
    </source>
</evidence>
<organism evidence="8">
    <name type="scientific">Chromera velia CCMP2878</name>
    <dbReference type="NCBI Taxonomy" id="1169474"/>
    <lineage>
        <taxon>Eukaryota</taxon>
        <taxon>Sar</taxon>
        <taxon>Alveolata</taxon>
        <taxon>Colpodellida</taxon>
        <taxon>Chromeraceae</taxon>
        <taxon>Chromera</taxon>
    </lineage>
</organism>
<dbReference type="SMART" id="SM00365">
    <property type="entry name" value="LRR_SD22"/>
    <property type="match status" value="4"/>
</dbReference>
<feature type="compositionally biased region" description="Basic and acidic residues" evidence="7">
    <location>
        <begin position="372"/>
        <end position="419"/>
    </location>
</feature>
<dbReference type="InterPro" id="IPR050576">
    <property type="entry name" value="Cilia_flagella_integrity"/>
</dbReference>
<dbReference type="PANTHER" id="PTHR45973">
    <property type="entry name" value="PROTEIN PHOSPHATASE 1 REGULATORY SUBUNIT SDS22-RELATED"/>
    <property type="match status" value="1"/>
</dbReference>
<dbReference type="AlphaFoldDB" id="A0A0G4I2X4"/>
<feature type="compositionally biased region" description="Basic and acidic residues" evidence="7">
    <location>
        <begin position="437"/>
        <end position="471"/>
    </location>
</feature>
<accession>A0A0G4I2X4</accession>
<feature type="compositionally biased region" description="Polar residues" evidence="7">
    <location>
        <begin position="427"/>
        <end position="436"/>
    </location>
</feature>
<feature type="compositionally biased region" description="Basic and acidic residues" evidence="7">
    <location>
        <begin position="593"/>
        <end position="604"/>
    </location>
</feature>
<keyword evidence="6" id="KW-0175">Coiled coil</keyword>